<accession>A0A0N5BWV2</accession>
<protein>
    <submittedName>
        <fullName evidence="2">Telomere length regulation protein TEL2 homolog</fullName>
    </submittedName>
</protein>
<reference evidence="2" key="1">
    <citation type="submission" date="2017-02" db="UniProtKB">
        <authorList>
            <consortium name="WormBaseParasite"/>
        </authorList>
    </citation>
    <scope>IDENTIFICATION</scope>
</reference>
<evidence type="ECO:0000313" key="2">
    <source>
        <dbReference type="WBParaSite" id="SPAL_0001029000.1"/>
    </source>
</evidence>
<name>A0A0N5BWV2_STREA</name>
<dbReference type="WBParaSite" id="SPAL_0001029000.1">
    <property type="protein sequence ID" value="SPAL_0001029000.1"/>
    <property type="gene ID" value="SPAL_0001029000"/>
</dbReference>
<organism evidence="1 2">
    <name type="scientific">Strongyloides papillosus</name>
    <name type="common">Intestinal threadworm</name>
    <dbReference type="NCBI Taxonomy" id="174720"/>
    <lineage>
        <taxon>Eukaryota</taxon>
        <taxon>Metazoa</taxon>
        <taxon>Ecdysozoa</taxon>
        <taxon>Nematoda</taxon>
        <taxon>Chromadorea</taxon>
        <taxon>Rhabditida</taxon>
        <taxon>Tylenchina</taxon>
        <taxon>Panagrolaimomorpha</taxon>
        <taxon>Strongyloidoidea</taxon>
        <taxon>Strongyloididae</taxon>
        <taxon>Strongyloides</taxon>
    </lineage>
</organism>
<proteinExistence type="predicted"/>
<dbReference type="Proteomes" id="UP000046392">
    <property type="component" value="Unplaced"/>
</dbReference>
<dbReference type="AlphaFoldDB" id="A0A0N5BWV2"/>
<evidence type="ECO:0000313" key="1">
    <source>
        <dbReference type="Proteomes" id="UP000046392"/>
    </source>
</evidence>
<keyword evidence="1" id="KW-1185">Reference proteome</keyword>
<sequence>MVQKIITLLEEGYTPKSILEHLDECGNDEFDFFEAFLEFYSVVGRKVNSISSYELKNGNSILWNEKLRKINTSDTDDVYSNWLPSNENHDLEHVTAFNSLMALGSFLKSRRPQVCAKLTEEFSSSEIALGEKNNNEYCSLIDSIQPLVSVSEELFESRNWILTPQDNCATFIGNCNTINAYRIELGCLMGRNERFREVVEVLCTLAQRFVEYVETTNVGVEVFKLLLDQASDTDKTGTAELFLSIMLTTRFGSRYSRHQCDKKNHNKSHSSGGETKLYDLRCLEGLRRAYFGKVIDTKLLSDYEKKKFCFETLQSLDFLHQMICFKDKDAVKLSLQFVHLWIYSSSPVAIAQSAKMLKTIFEVEKGILKDGITIEEIHKLSSWIFLIISHNKENTEILSNRDEFPDPIPLLTEEEVRECIELYKYIILNFQSNVNPQDLKLLTSVVGEPEAFKCVVQIITNRYKADLKGFRNFKDFVKFSVNFCCEKNRINFLNLLTAEINEDVIKMLVSFFDETFYTLLEDNYDELNSTCVLVSIEYLESTIEQLNNLKVKFNDDVYLSVLKKFNFLEIFDAIFNSISNFYPIVNPSLKLLLTILKLNIPWFVNKENVLKLQKHLENIFIATKDRITISYLSKIFMFLYYWTRDTFGRHSMEFNDTVKFICSKLTKHCLEILVKNHEMLEVDFKQLTPEELFFYSLNQDHIFAAIKIDALPKIGSDHPKRIFDILVQLMEHLIKLRDPLAAKVISEVMKILPKYALHIVLMKNNIDDMDDFVRVLQFLEQFSSIPTMSVCKAITSYFNCISKLCIRQTTKEARNKIIKTLVKGKILDKINNILVNEIFGDTPFYFDWKNSNIQGLYINAPKKDKLGEENEQLIEVAPFTRNLPAVDENENNEIGKKRLQVYQKRFKYPIKEHFKLKNEEYSKFYFKHVALRIFKVGTLSSHLMEEWEEKKELLSSVKTLFFLANDIEIKTIIKRSIEWIYAFTLLCPWEKYEDLLVEIKGCLLFSENDSDEKFDIFDRISLKIFSILDENKTLDENMKCEFAIHALSRLASKR</sequence>